<dbReference type="SUPFAM" id="SSF75304">
    <property type="entry name" value="Amidase signature (AS) enzymes"/>
    <property type="match status" value="1"/>
</dbReference>
<name>A0AAE0L1L8_9CHLO</name>
<evidence type="ECO:0000313" key="3">
    <source>
        <dbReference type="EMBL" id="KAK3268758.1"/>
    </source>
</evidence>
<dbReference type="InterPro" id="IPR036928">
    <property type="entry name" value="AS_sf"/>
</dbReference>
<dbReference type="Pfam" id="PF01425">
    <property type="entry name" value="Amidase"/>
    <property type="match status" value="2"/>
</dbReference>
<keyword evidence="4" id="KW-1185">Reference proteome</keyword>
<dbReference type="Proteomes" id="UP001190700">
    <property type="component" value="Unassembled WGS sequence"/>
</dbReference>
<organism evidence="3 4">
    <name type="scientific">Cymbomonas tetramitiformis</name>
    <dbReference type="NCBI Taxonomy" id="36881"/>
    <lineage>
        <taxon>Eukaryota</taxon>
        <taxon>Viridiplantae</taxon>
        <taxon>Chlorophyta</taxon>
        <taxon>Pyramimonadophyceae</taxon>
        <taxon>Pyramimonadales</taxon>
        <taxon>Pyramimonadaceae</taxon>
        <taxon>Cymbomonas</taxon>
    </lineage>
</organism>
<dbReference type="InterPro" id="IPR023631">
    <property type="entry name" value="Amidase_dom"/>
</dbReference>
<accession>A0AAE0L1L8</accession>
<protein>
    <recommendedName>
        <fullName evidence="2">Amidase domain-containing protein</fullName>
    </recommendedName>
</protein>
<evidence type="ECO:0000313" key="4">
    <source>
        <dbReference type="Proteomes" id="UP001190700"/>
    </source>
</evidence>
<dbReference type="GO" id="GO:0050567">
    <property type="term" value="F:glutaminyl-tRNA synthase (glutamine-hydrolyzing) activity"/>
    <property type="evidence" value="ECO:0007669"/>
    <property type="project" value="TreeGrafter"/>
</dbReference>
<dbReference type="EMBL" id="LGRX02011602">
    <property type="protein sequence ID" value="KAK3268758.1"/>
    <property type="molecule type" value="Genomic_DNA"/>
</dbReference>
<dbReference type="PROSITE" id="PS00571">
    <property type="entry name" value="AMIDASES"/>
    <property type="match status" value="1"/>
</dbReference>
<gene>
    <name evidence="3" type="ORF">CYMTET_22760</name>
</gene>
<dbReference type="Gene3D" id="3.90.1300.10">
    <property type="entry name" value="Amidase signature (AS) domain"/>
    <property type="match status" value="1"/>
</dbReference>
<comment type="caution">
    <text evidence="3">The sequence shown here is derived from an EMBL/GenBank/DDBJ whole genome shotgun (WGS) entry which is preliminary data.</text>
</comment>
<proteinExistence type="inferred from homology"/>
<feature type="domain" description="Amidase" evidence="2">
    <location>
        <begin position="32"/>
        <end position="153"/>
    </location>
</feature>
<dbReference type="InterPro" id="IPR020556">
    <property type="entry name" value="Amidase_CS"/>
</dbReference>
<dbReference type="PANTHER" id="PTHR11895:SF7">
    <property type="entry name" value="GLUTAMYL-TRNA(GLN) AMIDOTRANSFERASE SUBUNIT A, MITOCHONDRIAL"/>
    <property type="match status" value="1"/>
</dbReference>
<dbReference type="PANTHER" id="PTHR11895">
    <property type="entry name" value="TRANSAMIDASE"/>
    <property type="match status" value="1"/>
</dbReference>
<comment type="similarity">
    <text evidence="1">Belongs to the amidase family.</text>
</comment>
<dbReference type="AlphaFoldDB" id="A0AAE0L1L8"/>
<evidence type="ECO:0000256" key="1">
    <source>
        <dbReference type="ARBA" id="ARBA00009199"/>
    </source>
</evidence>
<reference evidence="3 4" key="1">
    <citation type="journal article" date="2015" name="Genome Biol. Evol.">
        <title>Comparative Genomics of a Bacterivorous Green Alga Reveals Evolutionary Causalities and Consequences of Phago-Mixotrophic Mode of Nutrition.</title>
        <authorList>
            <person name="Burns J.A."/>
            <person name="Paasch A."/>
            <person name="Narechania A."/>
            <person name="Kim E."/>
        </authorList>
    </citation>
    <scope>NUCLEOTIDE SEQUENCE [LARGE SCALE GENOMIC DNA]</scope>
    <source>
        <strain evidence="3 4">PLY_AMNH</strain>
    </source>
</reference>
<sequence>MVSGIKLCTRSPVSIAGSAQALNEGRVSAHTLLSECAKRMELLRPLNAFITETIDQARCDAAASDARRSKGQALSPLDGIPIAIKDNFCTKSVLTTAGSATLSNFISPYDATVVARLKSAGAVLVGKTNMDEFGMGSYNLFSHYGPCINTWRSQPHHEHSIASNPDTTRSVLHEGVLGARVPGGSSGGSAVAVSGGAAFAALGSDTGGSVRTPAAYCGLAGLKPSYGRLSRWGLIAFTSSLDTPGIIANSVADLSLVFRALDGADSLDSSCVVSPSSPVRT</sequence>
<feature type="domain" description="Amidase" evidence="2">
    <location>
        <begin position="179"/>
        <end position="275"/>
    </location>
</feature>
<dbReference type="InterPro" id="IPR000120">
    <property type="entry name" value="Amidase"/>
</dbReference>
<evidence type="ECO:0000259" key="2">
    <source>
        <dbReference type="Pfam" id="PF01425"/>
    </source>
</evidence>